<gene>
    <name evidence="1" type="ORF">S03H2_23795</name>
</gene>
<organism evidence="1">
    <name type="scientific">marine sediment metagenome</name>
    <dbReference type="NCBI Taxonomy" id="412755"/>
    <lineage>
        <taxon>unclassified sequences</taxon>
        <taxon>metagenomes</taxon>
        <taxon>ecological metagenomes</taxon>
    </lineage>
</organism>
<reference evidence="1" key="1">
    <citation type="journal article" date="2014" name="Front. Microbiol.">
        <title>High frequency of phylogenetically diverse reductive dehalogenase-homologous genes in deep subseafloor sedimentary metagenomes.</title>
        <authorList>
            <person name="Kawai M."/>
            <person name="Futagami T."/>
            <person name="Toyoda A."/>
            <person name="Takaki Y."/>
            <person name="Nishi S."/>
            <person name="Hori S."/>
            <person name="Arai W."/>
            <person name="Tsubouchi T."/>
            <person name="Morono Y."/>
            <person name="Uchiyama I."/>
            <person name="Ito T."/>
            <person name="Fujiyama A."/>
            <person name="Inagaki F."/>
            <person name="Takami H."/>
        </authorList>
    </citation>
    <scope>NUCLEOTIDE SEQUENCE</scope>
    <source>
        <strain evidence="1">Expedition CK06-06</strain>
    </source>
</reference>
<name>X1GIB1_9ZZZZ</name>
<protein>
    <submittedName>
        <fullName evidence="1">Uncharacterized protein</fullName>
    </submittedName>
</protein>
<evidence type="ECO:0000313" key="1">
    <source>
        <dbReference type="EMBL" id="GAH32758.1"/>
    </source>
</evidence>
<proteinExistence type="predicted"/>
<dbReference type="AlphaFoldDB" id="X1GIB1"/>
<feature type="non-terminal residue" evidence="1">
    <location>
        <position position="174"/>
    </location>
</feature>
<comment type="caution">
    <text evidence="1">The sequence shown here is derived from an EMBL/GenBank/DDBJ whole genome shotgun (WGS) entry which is preliminary data.</text>
</comment>
<accession>X1GIB1</accession>
<dbReference type="EMBL" id="BARU01013064">
    <property type="protein sequence ID" value="GAH32758.1"/>
    <property type="molecule type" value="Genomic_DNA"/>
</dbReference>
<sequence length="174" mass="20594">MGDIAAYDPSLRRALERINFIAVEMEGLKKRYVKNELEEEAFNTNMKELEGKLNQRFFDLKTYHPQLYNIMEPQRRTLEYIQQTIPENTIFLEFILAGDNYVVLLFTNSIFLGRSIVPKREKIDSLVINALTSVVRQTEIEKLNEYYVELYNMLIKPIENEIEEYENIVIIPYG</sequence>